<gene>
    <name evidence="1" type="ORF">GALL_525840</name>
</gene>
<evidence type="ECO:0000313" key="1">
    <source>
        <dbReference type="EMBL" id="OIQ65853.1"/>
    </source>
</evidence>
<dbReference type="EMBL" id="MLJW01007013">
    <property type="protein sequence ID" value="OIQ65853.1"/>
    <property type="molecule type" value="Genomic_DNA"/>
</dbReference>
<proteinExistence type="predicted"/>
<protein>
    <submittedName>
        <fullName evidence="1">Uncharacterized protein</fullName>
    </submittedName>
</protein>
<comment type="caution">
    <text evidence="1">The sequence shown here is derived from an EMBL/GenBank/DDBJ whole genome shotgun (WGS) entry which is preliminary data.</text>
</comment>
<reference evidence="1" key="1">
    <citation type="submission" date="2016-10" db="EMBL/GenBank/DDBJ databases">
        <title>Sequence of Gallionella enrichment culture.</title>
        <authorList>
            <person name="Poehlein A."/>
            <person name="Muehling M."/>
            <person name="Daniel R."/>
        </authorList>
    </citation>
    <scope>NUCLEOTIDE SEQUENCE</scope>
</reference>
<dbReference type="AlphaFoldDB" id="A0A1J5PQJ0"/>
<sequence>MLPKNALLVAPYRAEKVAIESANFCFLIGPLFLKPRMLLVKTIALL</sequence>
<organism evidence="1">
    <name type="scientific">mine drainage metagenome</name>
    <dbReference type="NCBI Taxonomy" id="410659"/>
    <lineage>
        <taxon>unclassified sequences</taxon>
        <taxon>metagenomes</taxon>
        <taxon>ecological metagenomes</taxon>
    </lineage>
</organism>
<accession>A0A1J5PQJ0</accession>
<name>A0A1J5PQJ0_9ZZZZ</name>